<protein>
    <submittedName>
        <fullName evidence="2">Cyclic nucleotide-binding protein</fullName>
    </submittedName>
</protein>
<sequence length="137" mass="15147">MFSFSFKFPMKLFRSIDAGACQSLLSICEIQERLAGDVLYREGEASRGLYMVLRGGVKLTQRKSQNEFLLGCPSEIIGMPAVLHGPCHRHTATVMVRSLFAYINRADCLNFLRDHPKAAEAIAASSDLQLHAQESAA</sequence>
<dbReference type="AlphaFoldDB" id="Q1IP85"/>
<accession>Q1IP85</accession>
<gene>
    <name evidence="2" type="ordered locus">Acid345_2314</name>
</gene>
<keyword evidence="3" id="KW-1185">Reference proteome</keyword>
<organism evidence="2 3">
    <name type="scientific">Koribacter versatilis (strain Ellin345)</name>
    <dbReference type="NCBI Taxonomy" id="204669"/>
    <lineage>
        <taxon>Bacteria</taxon>
        <taxon>Pseudomonadati</taxon>
        <taxon>Acidobacteriota</taxon>
        <taxon>Terriglobia</taxon>
        <taxon>Terriglobales</taxon>
        <taxon>Candidatus Korobacteraceae</taxon>
        <taxon>Candidatus Korobacter</taxon>
    </lineage>
</organism>
<feature type="domain" description="Cyclic nucleotide-binding" evidence="1">
    <location>
        <begin position="12"/>
        <end position="98"/>
    </location>
</feature>
<dbReference type="eggNOG" id="COG0664">
    <property type="taxonomic scope" value="Bacteria"/>
</dbReference>
<dbReference type="EnsemblBacteria" id="ABF41315">
    <property type="protein sequence ID" value="ABF41315"/>
    <property type="gene ID" value="Acid345_2314"/>
</dbReference>
<dbReference type="InterPro" id="IPR018490">
    <property type="entry name" value="cNMP-bd_dom_sf"/>
</dbReference>
<dbReference type="Proteomes" id="UP000002432">
    <property type="component" value="Chromosome"/>
</dbReference>
<dbReference type="PROSITE" id="PS50042">
    <property type="entry name" value="CNMP_BINDING_3"/>
    <property type="match status" value="1"/>
</dbReference>
<dbReference type="SMART" id="SM00100">
    <property type="entry name" value="cNMP"/>
    <property type="match status" value="1"/>
</dbReference>
<proteinExistence type="predicted"/>
<dbReference type="STRING" id="204669.Acid345_2314"/>
<evidence type="ECO:0000313" key="2">
    <source>
        <dbReference type="EMBL" id="ABF41315.1"/>
    </source>
</evidence>
<dbReference type="InterPro" id="IPR000595">
    <property type="entry name" value="cNMP-bd_dom"/>
</dbReference>
<dbReference type="EMBL" id="CP000360">
    <property type="protein sequence ID" value="ABF41315.1"/>
    <property type="molecule type" value="Genomic_DNA"/>
</dbReference>
<dbReference type="KEGG" id="aba:Acid345_2314"/>
<dbReference type="Pfam" id="PF00027">
    <property type="entry name" value="cNMP_binding"/>
    <property type="match status" value="1"/>
</dbReference>
<evidence type="ECO:0000259" key="1">
    <source>
        <dbReference type="PROSITE" id="PS50042"/>
    </source>
</evidence>
<dbReference type="HOGENOM" id="CLU_1862539_0_0_0"/>
<dbReference type="SUPFAM" id="SSF51206">
    <property type="entry name" value="cAMP-binding domain-like"/>
    <property type="match status" value="1"/>
</dbReference>
<reference evidence="2 3" key="1">
    <citation type="journal article" date="2009" name="Appl. Environ. Microbiol.">
        <title>Three genomes from the phylum Acidobacteria provide insight into the lifestyles of these microorganisms in soils.</title>
        <authorList>
            <person name="Ward N.L."/>
            <person name="Challacombe J.F."/>
            <person name="Janssen P.H."/>
            <person name="Henrissat B."/>
            <person name="Coutinho P.M."/>
            <person name="Wu M."/>
            <person name="Xie G."/>
            <person name="Haft D.H."/>
            <person name="Sait M."/>
            <person name="Badger J."/>
            <person name="Barabote R.D."/>
            <person name="Bradley B."/>
            <person name="Brettin T.S."/>
            <person name="Brinkac L.M."/>
            <person name="Bruce D."/>
            <person name="Creasy T."/>
            <person name="Daugherty S.C."/>
            <person name="Davidsen T.M."/>
            <person name="DeBoy R.T."/>
            <person name="Detter J.C."/>
            <person name="Dodson R.J."/>
            <person name="Durkin A.S."/>
            <person name="Ganapathy A."/>
            <person name="Gwinn-Giglio M."/>
            <person name="Han C.S."/>
            <person name="Khouri H."/>
            <person name="Kiss H."/>
            <person name="Kothari S.P."/>
            <person name="Madupu R."/>
            <person name="Nelson K.E."/>
            <person name="Nelson W.C."/>
            <person name="Paulsen I."/>
            <person name="Penn K."/>
            <person name="Ren Q."/>
            <person name="Rosovitz M.J."/>
            <person name="Selengut J.D."/>
            <person name="Shrivastava S."/>
            <person name="Sullivan S.A."/>
            <person name="Tapia R."/>
            <person name="Thompson L.S."/>
            <person name="Watkins K.L."/>
            <person name="Yang Q."/>
            <person name="Yu C."/>
            <person name="Zafar N."/>
            <person name="Zhou L."/>
            <person name="Kuske C.R."/>
        </authorList>
    </citation>
    <scope>NUCLEOTIDE SEQUENCE [LARGE SCALE GENOMIC DNA]</scope>
    <source>
        <strain evidence="2 3">Ellin345</strain>
    </source>
</reference>
<name>Q1IP85_KORVE</name>
<dbReference type="Gene3D" id="2.60.120.10">
    <property type="entry name" value="Jelly Rolls"/>
    <property type="match status" value="1"/>
</dbReference>
<evidence type="ECO:0000313" key="3">
    <source>
        <dbReference type="Proteomes" id="UP000002432"/>
    </source>
</evidence>
<dbReference type="CDD" id="cd00038">
    <property type="entry name" value="CAP_ED"/>
    <property type="match status" value="1"/>
</dbReference>
<dbReference type="InterPro" id="IPR014710">
    <property type="entry name" value="RmlC-like_jellyroll"/>
</dbReference>